<gene>
    <name evidence="1" type="ORF">M23134_06984</name>
</gene>
<dbReference type="Gene3D" id="3.30.1330.60">
    <property type="entry name" value="OmpA-like domain"/>
    <property type="match status" value="1"/>
</dbReference>
<evidence type="ECO:0000313" key="2">
    <source>
        <dbReference type="Proteomes" id="UP000004095"/>
    </source>
</evidence>
<dbReference type="EMBL" id="AAWS01000066">
    <property type="protein sequence ID" value="EAY24581.1"/>
    <property type="molecule type" value="Genomic_DNA"/>
</dbReference>
<dbReference type="Proteomes" id="UP000004095">
    <property type="component" value="Unassembled WGS sequence"/>
</dbReference>
<sequence>MPTFEIDKHIIMLKNLFFLCLLATIGYSCTGLRNSRKQALDENIIATTSQLNIIKTLENKIQNKLVDDSNNAIKSYLPILKALETELKARKTMLASLDIKKDSEKIEKLTREYRKKRDEEINLLLMMNDFVNVGTGTVKSEGTFESGEFALSADVKSRINLFVKQVKDSLGKYEGKLDATQSLQIEITTTGYSDAEPLRRPNLIALLKQNAPGPMPSPKKGINYPQNRKYLNKVLSRLRAKSVYKYLDKALKEVGKANIVRQPDNVIGLGETYPYRDIKDYLEVDERRRICKFSVAIIPVKSSE</sequence>
<name>A1ZYJ7_MICM2</name>
<reference evidence="1 2" key="1">
    <citation type="submission" date="2007-01" db="EMBL/GenBank/DDBJ databases">
        <authorList>
            <person name="Haygood M."/>
            <person name="Podell S."/>
            <person name="Anderson C."/>
            <person name="Hopkinson B."/>
            <person name="Roe K."/>
            <person name="Barbeau K."/>
            <person name="Gaasterland T."/>
            <person name="Ferriera S."/>
            <person name="Johnson J."/>
            <person name="Kravitz S."/>
            <person name="Beeson K."/>
            <person name="Sutton G."/>
            <person name="Rogers Y.-H."/>
            <person name="Friedman R."/>
            <person name="Frazier M."/>
            <person name="Venter J.C."/>
        </authorList>
    </citation>
    <scope>NUCLEOTIDE SEQUENCE [LARGE SCALE GENOMIC DNA]</scope>
    <source>
        <strain evidence="1 2">ATCC 23134</strain>
    </source>
</reference>
<dbReference type="InterPro" id="IPR036737">
    <property type="entry name" value="OmpA-like_sf"/>
</dbReference>
<organism evidence="1 2">
    <name type="scientific">Microscilla marina ATCC 23134</name>
    <dbReference type="NCBI Taxonomy" id="313606"/>
    <lineage>
        <taxon>Bacteria</taxon>
        <taxon>Pseudomonadati</taxon>
        <taxon>Bacteroidota</taxon>
        <taxon>Cytophagia</taxon>
        <taxon>Cytophagales</taxon>
        <taxon>Microscillaceae</taxon>
        <taxon>Microscilla</taxon>
    </lineage>
</organism>
<comment type="caution">
    <text evidence="1">The sequence shown here is derived from an EMBL/GenBank/DDBJ whole genome shotgun (WGS) entry which is preliminary data.</text>
</comment>
<accession>A1ZYJ7</accession>
<evidence type="ECO:0000313" key="1">
    <source>
        <dbReference type="EMBL" id="EAY24581.1"/>
    </source>
</evidence>
<keyword evidence="2" id="KW-1185">Reference proteome</keyword>
<protein>
    <submittedName>
        <fullName evidence="1">Uncharacterized protein</fullName>
    </submittedName>
</protein>
<dbReference type="AlphaFoldDB" id="A1ZYJ7"/>
<proteinExistence type="predicted"/>